<dbReference type="AlphaFoldDB" id="A0A409WM16"/>
<dbReference type="GO" id="GO:0005778">
    <property type="term" value="C:peroxisomal membrane"/>
    <property type="evidence" value="ECO:0007669"/>
    <property type="project" value="TreeGrafter"/>
</dbReference>
<accession>A0A409WM16</accession>
<dbReference type="GO" id="GO:0045046">
    <property type="term" value="P:protein import into peroxisome membrane"/>
    <property type="evidence" value="ECO:0007669"/>
    <property type="project" value="TreeGrafter"/>
</dbReference>
<dbReference type="Pfam" id="PF04614">
    <property type="entry name" value="Pex19"/>
    <property type="match status" value="2"/>
</dbReference>
<feature type="region of interest" description="Disordered" evidence="1">
    <location>
        <begin position="1"/>
        <end position="91"/>
    </location>
</feature>
<organism evidence="2 3">
    <name type="scientific">Psilocybe cyanescens</name>
    <dbReference type="NCBI Taxonomy" id="93625"/>
    <lineage>
        <taxon>Eukaryota</taxon>
        <taxon>Fungi</taxon>
        <taxon>Dikarya</taxon>
        <taxon>Basidiomycota</taxon>
        <taxon>Agaricomycotina</taxon>
        <taxon>Agaricomycetes</taxon>
        <taxon>Agaricomycetidae</taxon>
        <taxon>Agaricales</taxon>
        <taxon>Agaricineae</taxon>
        <taxon>Strophariaceae</taxon>
        <taxon>Psilocybe</taxon>
    </lineage>
</organism>
<dbReference type="GO" id="GO:0033328">
    <property type="term" value="F:peroxisome membrane targeting sequence binding"/>
    <property type="evidence" value="ECO:0007669"/>
    <property type="project" value="TreeGrafter"/>
</dbReference>
<reference evidence="2 3" key="1">
    <citation type="journal article" date="2018" name="Evol. Lett.">
        <title>Horizontal gene cluster transfer increased hallucinogenic mushroom diversity.</title>
        <authorList>
            <person name="Reynolds H.T."/>
            <person name="Vijayakumar V."/>
            <person name="Gluck-Thaler E."/>
            <person name="Korotkin H.B."/>
            <person name="Matheny P.B."/>
            <person name="Slot J.C."/>
        </authorList>
    </citation>
    <scope>NUCLEOTIDE SEQUENCE [LARGE SCALE GENOMIC DNA]</scope>
    <source>
        <strain evidence="2 3">2631</strain>
    </source>
</reference>
<feature type="compositionally biased region" description="Basic and acidic residues" evidence="1">
    <location>
        <begin position="181"/>
        <end position="195"/>
    </location>
</feature>
<dbReference type="PANTHER" id="PTHR12774">
    <property type="entry name" value="PEROXISOMAL BIOGENESIS FACTOR 19"/>
    <property type="match status" value="1"/>
</dbReference>
<dbReference type="OrthoDB" id="21292at2759"/>
<dbReference type="InterPro" id="IPR038322">
    <property type="entry name" value="Pex19_C_sf"/>
</dbReference>
<gene>
    <name evidence="2" type="ORF">CVT25_002622</name>
</gene>
<dbReference type="STRING" id="93625.A0A409WM16"/>
<proteinExistence type="predicted"/>
<dbReference type="EMBL" id="NHYD01003375">
    <property type="protein sequence ID" value="PPQ79460.1"/>
    <property type="molecule type" value="Genomic_DNA"/>
</dbReference>
<feature type="compositionally biased region" description="Polar residues" evidence="1">
    <location>
        <begin position="1"/>
        <end position="10"/>
    </location>
</feature>
<dbReference type="Gene3D" id="1.20.120.900">
    <property type="entry name" value="Pex19, mPTS binding domain"/>
    <property type="match status" value="1"/>
</dbReference>
<dbReference type="Proteomes" id="UP000283269">
    <property type="component" value="Unassembled WGS sequence"/>
</dbReference>
<name>A0A409WM16_PSICY</name>
<dbReference type="InterPro" id="IPR006708">
    <property type="entry name" value="Pex19"/>
</dbReference>
<evidence type="ECO:0000313" key="3">
    <source>
        <dbReference type="Proteomes" id="UP000283269"/>
    </source>
</evidence>
<dbReference type="PANTHER" id="PTHR12774:SF2">
    <property type="entry name" value="PEROXISOMAL BIOGENESIS FACTOR 19"/>
    <property type="match status" value="1"/>
</dbReference>
<feature type="compositionally biased region" description="Polar residues" evidence="1">
    <location>
        <begin position="28"/>
        <end position="38"/>
    </location>
</feature>
<feature type="compositionally biased region" description="Acidic residues" evidence="1">
    <location>
        <begin position="15"/>
        <end position="25"/>
    </location>
</feature>
<feature type="compositionally biased region" description="Polar residues" evidence="1">
    <location>
        <begin position="269"/>
        <end position="284"/>
    </location>
</feature>
<feature type="compositionally biased region" description="Low complexity" evidence="1">
    <location>
        <begin position="198"/>
        <end position="207"/>
    </location>
</feature>
<feature type="region of interest" description="Disordered" evidence="1">
    <location>
        <begin position="267"/>
        <end position="300"/>
    </location>
</feature>
<keyword evidence="3" id="KW-1185">Reference proteome</keyword>
<evidence type="ECO:0000313" key="2">
    <source>
        <dbReference type="EMBL" id="PPQ79460.1"/>
    </source>
</evidence>
<feature type="region of interest" description="Disordered" evidence="1">
    <location>
        <begin position="146"/>
        <end position="214"/>
    </location>
</feature>
<dbReference type="InParanoid" id="A0A409WM16"/>
<evidence type="ECO:0000256" key="1">
    <source>
        <dbReference type="SAM" id="MobiDB-lite"/>
    </source>
</evidence>
<comment type="caution">
    <text evidence="2">The sequence shown here is derived from an EMBL/GenBank/DDBJ whole genome shotgun (WGS) entry which is preliminary data.</text>
</comment>
<protein>
    <submittedName>
        <fullName evidence="2">Uncharacterized protein</fullName>
    </submittedName>
</protein>
<sequence length="370" mass="38971">MSTSKPTLEKQTIADPDDDLDDLDDVLSQFNPNTSQSPLTPPPSANPATTHGRPRNNTRVDALPPSIPGSGSNLDPASEADEDALSSDFAKELARGMESLMREITGEVAKVDEDAAGSDATEDERARAFKAAWEAMLVEGMDGNIGDTASLGGEPFVKQESSSSSKATDAGAVPPGGGFQDKIKQAMDKLKESETKLGGSTSGAAGPPGDPESLEALLQSLGDLGLGEGGEDDKELAGFLENMMGQLMSKDVLYEPLKELADGVRPTPLLTSTKLPNNKNNPVQFPSYLEKPPSPISAEDRKRYESQLVCVRQILTVFDKEGYSDANAECNKQIVDLMGEMQSYGSPPAEVMGPLPAGLPGLGEEGCTIA</sequence>